<dbReference type="AlphaFoldDB" id="A0AAV3TZ18"/>
<dbReference type="EC" id="4.1.2.50" evidence="4"/>
<comment type="similarity">
    <text evidence="3">Belongs to the PTPS family. QueD subfamily.</text>
</comment>
<dbReference type="Pfam" id="PF01242">
    <property type="entry name" value="PTPS"/>
    <property type="match status" value="1"/>
</dbReference>
<organism evidence="11 12">
    <name type="scientific">Halioxenophilus aromaticivorans</name>
    <dbReference type="NCBI Taxonomy" id="1306992"/>
    <lineage>
        <taxon>Bacteria</taxon>
        <taxon>Pseudomonadati</taxon>
        <taxon>Pseudomonadota</taxon>
        <taxon>Gammaproteobacteria</taxon>
        <taxon>Alteromonadales</taxon>
        <taxon>Alteromonadaceae</taxon>
        <taxon>Halioxenophilus</taxon>
    </lineage>
</organism>
<evidence type="ECO:0000256" key="5">
    <source>
        <dbReference type="ARBA" id="ARBA00018141"/>
    </source>
</evidence>
<evidence type="ECO:0000256" key="3">
    <source>
        <dbReference type="ARBA" id="ARBA00008900"/>
    </source>
</evidence>
<dbReference type="InterPro" id="IPR038418">
    <property type="entry name" value="6-PTP_synth/QueD_sf"/>
</dbReference>
<evidence type="ECO:0000256" key="7">
    <source>
        <dbReference type="ARBA" id="ARBA00022833"/>
    </source>
</evidence>
<dbReference type="SUPFAM" id="SSF55620">
    <property type="entry name" value="Tetrahydrobiopterin biosynthesis enzymes-like"/>
    <property type="match status" value="1"/>
</dbReference>
<evidence type="ECO:0000256" key="6">
    <source>
        <dbReference type="ARBA" id="ARBA00022723"/>
    </source>
</evidence>
<evidence type="ECO:0000313" key="11">
    <source>
        <dbReference type="EMBL" id="GAA4934036.1"/>
    </source>
</evidence>
<comment type="catalytic activity">
    <reaction evidence="10">
        <text>7,8-dihydroneopterin 3'-triphosphate + H2O = 6-carboxy-5,6,7,8-tetrahydropterin + triphosphate + acetaldehyde + 2 H(+)</text>
        <dbReference type="Rhea" id="RHEA:27966"/>
        <dbReference type="ChEBI" id="CHEBI:15343"/>
        <dbReference type="ChEBI" id="CHEBI:15377"/>
        <dbReference type="ChEBI" id="CHEBI:15378"/>
        <dbReference type="ChEBI" id="CHEBI:18036"/>
        <dbReference type="ChEBI" id="CHEBI:58462"/>
        <dbReference type="ChEBI" id="CHEBI:61032"/>
        <dbReference type="EC" id="4.1.2.50"/>
    </reaction>
</comment>
<sequence length="181" mass="20222">MGIMTNDNCPNSTTPATDIRLATIRIAKEYLKFSAAHFTVFSATDRERLHGHNFTVSAEITAQVDSNGMTTNYRLYKDALQHCCEALDEYVLLPGESPYLDITQDNDQYLARFNGRTLVFPMEDTLVLPIRNTTVEEFSYYILQQLLVGKALGDNVDLWALSVSVSSGPGQSGESTWQRQG</sequence>
<gene>
    <name evidence="11" type="ORF">GCM10025791_08510</name>
</gene>
<keyword evidence="8" id="KW-0456">Lyase</keyword>
<protein>
    <recommendedName>
        <fullName evidence="5">6-carboxy-5,6,7,8-tetrahydropterin synthase</fullName>
        <ecNumber evidence="4">4.1.2.50</ecNumber>
    </recommendedName>
    <alternativeName>
        <fullName evidence="9">Queuosine biosynthesis protein QueD</fullName>
    </alternativeName>
</protein>
<evidence type="ECO:0000256" key="9">
    <source>
        <dbReference type="ARBA" id="ARBA00031449"/>
    </source>
</evidence>
<dbReference type="Proteomes" id="UP001409585">
    <property type="component" value="Unassembled WGS sequence"/>
</dbReference>
<dbReference type="InterPro" id="IPR007115">
    <property type="entry name" value="6-PTP_synth/QueD"/>
</dbReference>
<keyword evidence="6" id="KW-0479">Metal-binding</keyword>
<dbReference type="PANTHER" id="PTHR12589">
    <property type="entry name" value="PYRUVOYL TETRAHYDROBIOPTERIN SYNTHASE"/>
    <property type="match status" value="1"/>
</dbReference>
<evidence type="ECO:0000256" key="4">
    <source>
        <dbReference type="ARBA" id="ARBA00012982"/>
    </source>
</evidence>
<accession>A0AAV3TZ18</accession>
<comment type="caution">
    <text evidence="11">The sequence shown here is derived from an EMBL/GenBank/DDBJ whole genome shotgun (WGS) entry which is preliminary data.</text>
</comment>
<dbReference type="Gene3D" id="3.30.479.10">
    <property type="entry name" value="6-pyruvoyl tetrahydropterin synthase/QueD"/>
    <property type="match status" value="1"/>
</dbReference>
<dbReference type="GO" id="GO:0070497">
    <property type="term" value="F:6-carboxytetrahydropterin synthase activity"/>
    <property type="evidence" value="ECO:0007669"/>
    <property type="project" value="UniProtKB-EC"/>
</dbReference>
<evidence type="ECO:0000256" key="8">
    <source>
        <dbReference type="ARBA" id="ARBA00023239"/>
    </source>
</evidence>
<reference evidence="12" key="1">
    <citation type="journal article" date="2019" name="Int. J. Syst. Evol. Microbiol.">
        <title>The Global Catalogue of Microorganisms (GCM) 10K type strain sequencing project: providing services to taxonomists for standard genome sequencing and annotation.</title>
        <authorList>
            <consortium name="The Broad Institute Genomics Platform"/>
            <consortium name="The Broad Institute Genome Sequencing Center for Infectious Disease"/>
            <person name="Wu L."/>
            <person name="Ma J."/>
        </authorList>
    </citation>
    <scope>NUCLEOTIDE SEQUENCE [LARGE SCALE GENOMIC DNA]</scope>
    <source>
        <strain evidence="12">JCM 19134</strain>
    </source>
</reference>
<keyword evidence="7" id="KW-0862">Zinc</keyword>
<proteinExistence type="inferred from homology"/>
<dbReference type="GO" id="GO:0046872">
    <property type="term" value="F:metal ion binding"/>
    <property type="evidence" value="ECO:0007669"/>
    <property type="project" value="UniProtKB-KW"/>
</dbReference>
<dbReference type="PANTHER" id="PTHR12589:SF7">
    <property type="entry name" value="6-PYRUVOYL TETRAHYDROBIOPTERIN SYNTHASE"/>
    <property type="match status" value="1"/>
</dbReference>
<evidence type="ECO:0000256" key="1">
    <source>
        <dbReference type="ARBA" id="ARBA00001947"/>
    </source>
</evidence>
<evidence type="ECO:0000256" key="10">
    <source>
        <dbReference type="ARBA" id="ARBA00048807"/>
    </source>
</evidence>
<evidence type="ECO:0000313" key="12">
    <source>
        <dbReference type="Proteomes" id="UP001409585"/>
    </source>
</evidence>
<name>A0AAV3TZ18_9ALTE</name>
<comment type="cofactor">
    <cofactor evidence="1">
        <name>Zn(2+)</name>
        <dbReference type="ChEBI" id="CHEBI:29105"/>
    </cofactor>
</comment>
<evidence type="ECO:0000256" key="2">
    <source>
        <dbReference type="ARBA" id="ARBA00005061"/>
    </source>
</evidence>
<keyword evidence="12" id="KW-1185">Reference proteome</keyword>
<dbReference type="EMBL" id="BAABLX010000007">
    <property type="protein sequence ID" value="GAA4934036.1"/>
    <property type="molecule type" value="Genomic_DNA"/>
</dbReference>
<comment type="pathway">
    <text evidence="2">Purine metabolism; 7-cyano-7-deazaguanine biosynthesis.</text>
</comment>